<evidence type="ECO:0000256" key="1">
    <source>
        <dbReference type="SAM" id="Coils"/>
    </source>
</evidence>
<dbReference type="Gene3D" id="1.25.40.10">
    <property type="entry name" value="Tetratricopeptide repeat domain"/>
    <property type="match status" value="1"/>
</dbReference>
<evidence type="ECO:0000313" key="4">
    <source>
        <dbReference type="Proteomes" id="UP000501387"/>
    </source>
</evidence>
<dbReference type="EMBL" id="CP049934">
    <property type="protein sequence ID" value="QIM17195.1"/>
    <property type="molecule type" value="Genomic_DNA"/>
</dbReference>
<gene>
    <name evidence="3" type="ORF">G7067_13485</name>
</gene>
<dbReference type="KEGG" id="lins:G7067_13485"/>
<name>A0A6G8FLF6_9MICO</name>
<keyword evidence="4" id="KW-1185">Reference proteome</keyword>
<evidence type="ECO:0000313" key="3">
    <source>
        <dbReference type="EMBL" id="QIM17195.1"/>
    </source>
</evidence>
<keyword evidence="1" id="KW-0175">Coiled coil</keyword>
<reference evidence="3 4" key="1">
    <citation type="submission" date="2020-03" db="EMBL/GenBank/DDBJ databases">
        <title>Leucobacter sp. nov., isolated from beetles.</title>
        <authorList>
            <person name="Hyun D.-W."/>
            <person name="Bae J.-W."/>
        </authorList>
    </citation>
    <scope>NUCLEOTIDE SEQUENCE [LARGE SCALE GENOMIC DNA]</scope>
    <source>
        <strain evidence="3 4">HDW9B</strain>
    </source>
</reference>
<protein>
    <submittedName>
        <fullName evidence="3">Tetratricopeptide repeat protein</fullName>
    </submittedName>
</protein>
<dbReference type="InterPro" id="IPR011990">
    <property type="entry name" value="TPR-like_helical_dom_sf"/>
</dbReference>
<dbReference type="Pfam" id="PF12688">
    <property type="entry name" value="TPR_5"/>
    <property type="match status" value="1"/>
</dbReference>
<dbReference type="SUPFAM" id="SSF48452">
    <property type="entry name" value="TPR-like"/>
    <property type="match status" value="1"/>
</dbReference>
<sequence>MDGWQARVDAVWNDPAASAEEVVARITELVAALPADDPRGPFELGGAYDSAGQEAAAAEQYARAIELGVSGRARAALDIQYASTLRNLDRAEEAIEILRTSRRDPDLGASPDAFLALALHSAGQPEEALAVALDALIPYLPSYERSLRGYVEELRAGAAN</sequence>
<evidence type="ECO:0000259" key="2">
    <source>
        <dbReference type="Pfam" id="PF12688"/>
    </source>
</evidence>
<dbReference type="Proteomes" id="UP000501387">
    <property type="component" value="Chromosome"/>
</dbReference>
<dbReference type="InterPro" id="IPR041656">
    <property type="entry name" value="TPR_5"/>
</dbReference>
<proteinExistence type="predicted"/>
<feature type="coiled-coil region" evidence="1">
    <location>
        <begin position="74"/>
        <end position="101"/>
    </location>
</feature>
<feature type="domain" description="Tetratrico peptide repeat group 5" evidence="2">
    <location>
        <begin position="42"/>
        <end position="154"/>
    </location>
</feature>
<dbReference type="RefSeq" id="WP_166325400.1">
    <property type="nucleotide sequence ID" value="NZ_CP049934.1"/>
</dbReference>
<organism evidence="3 4">
    <name type="scientific">Leucobacter insecticola</name>
    <dbReference type="NCBI Taxonomy" id="2714934"/>
    <lineage>
        <taxon>Bacteria</taxon>
        <taxon>Bacillati</taxon>
        <taxon>Actinomycetota</taxon>
        <taxon>Actinomycetes</taxon>
        <taxon>Micrococcales</taxon>
        <taxon>Microbacteriaceae</taxon>
        <taxon>Leucobacter</taxon>
    </lineage>
</organism>
<accession>A0A6G8FLF6</accession>
<dbReference type="AlphaFoldDB" id="A0A6G8FLF6"/>